<dbReference type="KEGG" id="epo:Epro_0810"/>
<dbReference type="AlphaFoldDB" id="A0A0G3WL12"/>
<name>A0A0G3WL12_9BACT</name>
<gene>
    <name evidence="2" type="ORF">Epro_0810</name>
</gene>
<accession>A0A0G3WL12</accession>
<dbReference type="Proteomes" id="UP000035337">
    <property type="component" value="Chromosome"/>
</dbReference>
<evidence type="ECO:0000313" key="3">
    <source>
        <dbReference type="Proteomes" id="UP000035337"/>
    </source>
</evidence>
<dbReference type="RefSeq" id="WP_052570723.1">
    <property type="nucleotide sequence ID" value="NZ_CP009498.1"/>
</dbReference>
<protein>
    <recommendedName>
        <fullName evidence="1">DUF4130 domain-containing protein</fullName>
    </recommendedName>
</protein>
<dbReference type="InterPro" id="IPR023875">
    <property type="entry name" value="DNA_repair_put"/>
</dbReference>
<dbReference type="InterPro" id="IPR025404">
    <property type="entry name" value="DUF4130"/>
</dbReference>
<evidence type="ECO:0000259" key="1">
    <source>
        <dbReference type="Pfam" id="PF13566"/>
    </source>
</evidence>
<dbReference type="OrthoDB" id="5290748at2"/>
<proteinExistence type="predicted"/>
<dbReference type="NCBIfam" id="TIGR03915">
    <property type="entry name" value="SAM_7_link_chp"/>
    <property type="match status" value="1"/>
</dbReference>
<evidence type="ECO:0000313" key="2">
    <source>
        <dbReference type="EMBL" id="AKL98189.1"/>
    </source>
</evidence>
<sequence length="271" mass="31515">MAGFAKREIIYSYDGSFEGFLCCAYESFTRKEIPADIISQKTMQPSLFEQFQIETDLKKAARVKKSILEKIGKDALELLQDTMLTILENKELIMLDFLRLGYKNGYKTVKLLSNDTVDILTKAVQSLHRESAAFREFIRFSQHGDLLIAVIKPKNFVLPFIAQHFIARFPNEKFAIYDEKYNYVLAYANGKHAISEVSDITLPKPNAAETEYRKLWKMFYNNAAVEGRINHKLRMGHMPKRYWSNLTEFQTEPAKERDRKDDCVKLPFNIV</sequence>
<dbReference type="STRING" id="1408281.Epro_0810"/>
<feature type="domain" description="DUF4130" evidence="1">
    <location>
        <begin position="89"/>
        <end position="248"/>
    </location>
</feature>
<reference evidence="2 3" key="1">
    <citation type="submission" date="2014-09" db="EMBL/GenBank/DDBJ databases">
        <title>Complete genome sequence of Endomicrobium proavitum.</title>
        <authorList>
            <person name="Zheng H."/>
        </authorList>
    </citation>
    <scope>NUCLEOTIDE SEQUENCE [LARGE SCALE GENOMIC DNA]</scope>
    <source>
        <strain evidence="2 3">Rsa215</strain>
    </source>
</reference>
<dbReference type="EMBL" id="CP009498">
    <property type="protein sequence ID" value="AKL98189.1"/>
    <property type="molecule type" value="Genomic_DNA"/>
</dbReference>
<dbReference type="Pfam" id="PF13566">
    <property type="entry name" value="DUF4130"/>
    <property type="match status" value="1"/>
</dbReference>
<organism evidence="2 3">
    <name type="scientific">Endomicrobium proavitum</name>
    <dbReference type="NCBI Taxonomy" id="1408281"/>
    <lineage>
        <taxon>Bacteria</taxon>
        <taxon>Pseudomonadati</taxon>
        <taxon>Elusimicrobiota</taxon>
        <taxon>Endomicrobiia</taxon>
        <taxon>Endomicrobiales</taxon>
        <taxon>Endomicrobiaceae</taxon>
        <taxon>Endomicrobium</taxon>
    </lineage>
</organism>
<keyword evidence="3" id="KW-1185">Reference proteome</keyword>